<evidence type="ECO:0000256" key="2">
    <source>
        <dbReference type="SAM" id="Phobius"/>
    </source>
</evidence>
<keyword evidence="3" id="KW-0328">Glycosyltransferase</keyword>
<feature type="transmembrane region" description="Helical" evidence="2">
    <location>
        <begin position="144"/>
        <end position="165"/>
    </location>
</feature>
<keyword evidence="3" id="KW-0808">Transferase</keyword>
<reference evidence="3 4" key="1">
    <citation type="journal article" date="2018" name="New Phytol.">
        <title>Phylogenomics of Endogonaceae and evolution of mycorrhizas within Mucoromycota.</title>
        <authorList>
            <person name="Chang Y."/>
            <person name="Desiro A."/>
            <person name="Na H."/>
            <person name="Sandor L."/>
            <person name="Lipzen A."/>
            <person name="Clum A."/>
            <person name="Barry K."/>
            <person name="Grigoriev I.V."/>
            <person name="Martin F.M."/>
            <person name="Stajich J.E."/>
            <person name="Smith M.E."/>
            <person name="Bonito G."/>
            <person name="Spatafora J.W."/>
        </authorList>
    </citation>
    <scope>NUCLEOTIDE SEQUENCE [LARGE SCALE GENOMIC DNA]</scope>
    <source>
        <strain evidence="3 4">AD002</strain>
    </source>
</reference>
<keyword evidence="2" id="KW-1133">Transmembrane helix</keyword>
<keyword evidence="2" id="KW-0812">Transmembrane</keyword>
<feature type="compositionally biased region" description="Low complexity" evidence="1">
    <location>
        <begin position="58"/>
        <end position="77"/>
    </location>
</feature>
<keyword evidence="4" id="KW-1185">Reference proteome</keyword>
<feature type="transmembrane region" description="Helical" evidence="2">
    <location>
        <begin position="103"/>
        <end position="124"/>
    </location>
</feature>
<dbReference type="EMBL" id="RBNJ01006112">
    <property type="protein sequence ID" value="RUS28804.1"/>
    <property type="molecule type" value="Genomic_DNA"/>
</dbReference>
<evidence type="ECO:0000313" key="4">
    <source>
        <dbReference type="Proteomes" id="UP000274822"/>
    </source>
</evidence>
<evidence type="ECO:0000313" key="3">
    <source>
        <dbReference type="EMBL" id="RUS28804.1"/>
    </source>
</evidence>
<evidence type="ECO:0000256" key="1">
    <source>
        <dbReference type="SAM" id="MobiDB-lite"/>
    </source>
</evidence>
<name>A0A433QGE3_9FUNG</name>
<sequence length="174" mass="19760">MLQRRYGLMTFWPPCGLASYKTTPATAQNGLPDTMLHPQPPIHPFNTSPLPTISRPGSVRPASSASFSSGTSSDYTSKPPSQPLYTRRMTVHFPKTEPDTTYLYGYALLAGTFVMFSTSMYAIVVSKFVPYTGNKTLDWFKDDAYYCLLLPITLFASFYFVLWNWMGMKFFRHN</sequence>
<dbReference type="PANTHER" id="PTHR36485:SF1">
    <property type="entry name" value="TRANSMEMBRANE PROTEIN"/>
    <property type="match status" value="1"/>
</dbReference>
<keyword evidence="2" id="KW-0472">Membrane</keyword>
<dbReference type="Pfam" id="PF15159">
    <property type="entry name" value="PIG-Y"/>
    <property type="match status" value="1"/>
</dbReference>
<dbReference type="GO" id="GO:0016757">
    <property type="term" value="F:glycosyltransferase activity"/>
    <property type="evidence" value="ECO:0007669"/>
    <property type="project" value="UniProtKB-KW"/>
</dbReference>
<feature type="region of interest" description="Disordered" evidence="1">
    <location>
        <begin position="30"/>
        <end position="81"/>
    </location>
</feature>
<gene>
    <name evidence="3" type="ORF">BC938DRAFT_481432</name>
</gene>
<proteinExistence type="predicted"/>
<dbReference type="AlphaFoldDB" id="A0A433QGE3"/>
<organism evidence="3 4">
    <name type="scientific">Jimgerdemannia flammicorona</name>
    <dbReference type="NCBI Taxonomy" id="994334"/>
    <lineage>
        <taxon>Eukaryota</taxon>
        <taxon>Fungi</taxon>
        <taxon>Fungi incertae sedis</taxon>
        <taxon>Mucoromycota</taxon>
        <taxon>Mucoromycotina</taxon>
        <taxon>Endogonomycetes</taxon>
        <taxon>Endogonales</taxon>
        <taxon>Endogonaceae</taxon>
        <taxon>Jimgerdemannia</taxon>
    </lineage>
</organism>
<dbReference type="InterPro" id="IPR029164">
    <property type="entry name" value="PIG-Y"/>
</dbReference>
<protein>
    <submittedName>
        <fullName evidence="3">Phosphatidylinositol N-acetylglucosaminyltransferase subunit Y-domain-containing protein</fullName>
    </submittedName>
</protein>
<dbReference type="Proteomes" id="UP000274822">
    <property type="component" value="Unassembled WGS sequence"/>
</dbReference>
<dbReference type="PANTHER" id="PTHR36485">
    <property type="entry name" value="OS01G0939000 PROTEIN"/>
    <property type="match status" value="1"/>
</dbReference>
<accession>A0A433QGE3</accession>
<comment type="caution">
    <text evidence="3">The sequence shown here is derived from an EMBL/GenBank/DDBJ whole genome shotgun (WGS) entry which is preliminary data.</text>
</comment>